<evidence type="ECO:0000313" key="4">
    <source>
        <dbReference type="EMBL" id="ERJ19294.1"/>
    </source>
</evidence>
<evidence type="ECO:0000313" key="5">
    <source>
        <dbReference type="Proteomes" id="UP000006242"/>
    </source>
</evidence>
<dbReference type="PROSITE" id="PS51186">
    <property type="entry name" value="GNAT"/>
    <property type="match status" value="1"/>
</dbReference>
<dbReference type="InterPro" id="IPR016181">
    <property type="entry name" value="Acyl_CoA_acyltransferase"/>
</dbReference>
<keyword evidence="5" id="KW-1185">Reference proteome</keyword>
<name>F7Q3V8_9GAMM</name>
<dbReference type="InterPro" id="IPR000182">
    <property type="entry name" value="GNAT_dom"/>
</dbReference>
<reference evidence="4 5" key="2">
    <citation type="journal article" date="2013" name="PLoS ONE">
        <title>INDIGO - INtegrated Data Warehouse of MIcrobial GenOmes with Examples from the Red Sea Extremophiles.</title>
        <authorList>
            <person name="Alam I."/>
            <person name="Antunes A."/>
            <person name="Kamau A.A."/>
            <person name="Ba Alawi W."/>
            <person name="Kalkatawi M."/>
            <person name="Stingl U."/>
            <person name="Bajic V.B."/>
        </authorList>
    </citation>
    <scope>NUCLEOTIDE SEQUENCE [LARGE SCALE GENOMIC DNA]</scope>
    <source>
        <strain evidence="4 5">E1L3A</strain>
    </source>
</reference>
<dbReference type="Gene3D" id="3.40.630.30">
    <property type="match status" value="1"/>
</dbReference>
<dbReference type="AlphaFoldDB" id="F7Q3V8"/>
<dbReference type="InterPro" id="IPR050832">
    <property type="entry name" value="Bact_Acetyltransf"/>
</dbReference>
<reference evidence="4 5" key="1">
    <citation type="journal article" date="2011" name="J. Bacteriol.">
        <title>Genome sequence of Salinisphaera shabanensis, a gammaproteobacterium from the harsh, variable environment of the brine-seawater interface of the Shaban Deep in the Red Sea.</title>
        <authorList>
            <person name="Antunes A."/>
            <person name="Alam I."/>
            <person name="Bajic V.B."/>
            <person name="Stingl U."/>
        </authorList>
    </citation>
    <scope>NUCLEOTIDE SEQUENCE [LARGE SCALE GENOMIC DNA]</scope>
    <source>
        <strain evidence="4 5">E1L3A</strain>
    </source>
</reference>
<dbReference type="PANTHER" id="PTHR43877">
    <property type="entry name" value="AMINOALKYLPHOSPHONATE N-ACETYLTRANSFERASE-RELATED-RELATED"/>
    <property type="match status" value="1"/>
</dbReference>
<dbReference type="SUPFAM" id="SSF55729">
    <property type="entry name" value="Acyl-CoA N-acyltransferases (Nat)"/>
    <property type="match status" value="1"/>
</dbReference>
<accession>F7Q3V8</accession>
<organism evidence="4 5">
    <name type="scientific">Salinisphaera shabanensis E1L3A</name>
    <dbReference type="NCBI Taxonomy" id="1033802"/>
    <lineage>
        <taxon>Bacteria</taxon>
        <taxon>Pseudomonadati</taxon>
        <taxon>Pseudomonadota</taxon>
        <taxon>Gammaproteobacteria</taxon>
        <taxon>Salinisphaerales</taxon>
        <taxon>Salinisphaeraceae</taxon>
        <taxon>Salinisphaera</taxon>
    </lineage>
</organism>
<gene>
    <name evidence="4" type="ORF">SSPSH_001668</name>
</gene>
<dbReference type="RefSeq" id="WP_006912191.1">
    <property type="nucleotide sequence ID" value="NZ_AFNV02000010.1"/>
</dbReference>
<feature type="domain" description="N-acetyltransferase" evidence="3">
    <location>
        <begin position="7"/>
        <end position="157"/>
    </location>
</feature>
<dbReference type="EMBL" id="AFNV02000010">
    <property type="protein sequence ID" value="ERJ19294.1"/>
    <property type="molecule type" value="Genomic_DNA"/>
</dbReference>
<dbReference type="STRING" id="1033802.SSPSH_001668"/>
<dbReference type="Pfam" id="PF00583">
    <property type="entry name" value="Acetyltransf_1"/>
    <property type="match status" value="1"/>
</dbReference>
<dbReference type="GO" id="GO:0033816">
    <property type="term" value="F:diaminobutyrate acetyltransferase activity"/>
    <property type="evidence" value="ECO:0007669"/>
    <property type="project" value="UniProtKB-EC"/>
</dbReference>
<keyword evidence="2 4" id="KW-0012">Acyltransferase</keyword>
<evidence type="ECO:0000256" key="1">
    <source>
        <dbReference type="ARBA" id="ARBA00022679"/>
    </source>
</evidence>
<dbReference type="eggNOG" id="COG0456">
    <property type="taxonomic scope" value="Bacteria"/>
</dbReference>
<protein>
    <submittedName>
        <fullName evidence="4">L-24-diaminobutyric acid acetyltransferase protein</fullName>
        <ecNumber evidence="4">2.3.1.178</ecNumber>
    </submittedName>
</protein>
<dbReference type="EC" id="2.3.1.178" evidence="4"/>
<sequence>MPVTSSPTIRSAGLDDLTGVHALEQACFVLDGQSRRSLRHLIAHAHGDFLVAVADGAIVGDVIVLYRRGTRVARLYSIAVGQAARGQGMARRLLEQAHVHAVAQGCRLMRAEARLSNDASRRLFADAGYREVARLVDYYPGTDGGHEDGVRLEKYLNN</sequence>
<proteinExistence type="predicted"/>
<keyword evidence="1 4" id="KW-0808">Transferase</keyword>
<comment type="caution">
    <text evidence="4">The sequence shown here is derived from an EMBL/GenBank/DDBJ whole genome shotgun (WGS) entry which is preliminary data.</text>
</comment>
<dbReference type="OrthoDB" id="27442at2"/>
<evidence type="ECO:0000256" key="2">
    <source>
        <dbReference type="ARBA" id="ARBA00023315"/>
    </source>
</evidence>
<dbReference type="CDD" id="cd04301">
    <property type="entry name" value="NAT_SF"/>
    <property type="match status" value="1"/>
</dbReference>
<evidence type="ECO:0000259" key="3">
    <source>
        <dbReference type="PROSITE" id="PS51186"/>
    </source>
</evidence>
<dbReference type="PANTHER" id="PTHR43877:SF2">
    <property type="entry name" value="AMINOALKYLPHOSPHONATE N-ACETYLTRANSFERASE-RELATED"/>
    <property type="match status" value="1"/>
</dbReference>
<dbReference type="Proteomes" id="UP000006242">
    <property type="component" value="Unassembled WGS sequence"/>
</dbReference>